<keyword evidence="5 7" id="KW-0472">Membrane</keyword>
<dbReference type="EMBL" id="BABT02000220">
    <property type="protein sequence ID" value="GAA99325.1"/>
    <property type="molecule type" value="Genomic_DNA"/>
</dbReference>
<dbReference type="eggNOG" id="KOG4431">
    <property type="taxonomic scope" value="Eukaryota"/>
</dbReference>
<keyword evidence="2 7" id="KW-0812">Transmembrane</keyword>
<feature type="region of interest" description="Disordered" evidence="6">
    <location>
        <begin position="94"/>
        <end position="150"/>
    </location>
</feature>
<sequence length="150" mass="16817">MTTTQVLPPQAPGKRRWYEKFVEEPLVPLGMGLTCVALLAASVQMRKGDRKKMNKFLRYRVYAQGLTVLAALGGTVYYGTERSKRAAEQRDAARFAREQQQAAREAAGLPPVVRTARPVTVKPITSEEDRPLRAKQSRNQAQMLKSDESQ</sequence>
<dbReference type="Proteomes" id="UP000009131">
    <property type="component" value="Unassembled WGS sequence"/>
</dbReference>
<evidence type="ECO:0000313" key="10">
    <source>
        <dbReference type="Proteomes" id="UP000009131"/>
    </source>
</evidence>
<evidence type="ECO:0000256" key="3">
    <source>
        <dbReference type="ARBA" id="ARBA00022989"/>
    </source>
</evidence>
<organism evidence="9 10">
    <name type="scientific">Mixia osmundae (strain CBS 9802 / IAM 14324 / JCM 22182 / KY 12970)</name>
    <dbReference type="NCBI Taxonomy" id="764103"/>
    <lineage>
        <taxon>Eukaryota</taxon>
        <taxon>Fungi</taxon>
        <taxon>Dikarya</taxon>
        <taxon>Basidiomycota</taxon>
        <taxon>Pucciniomycotina</taxon>
        <taxon>Mixiomycetes</taxon>
        <taxon>Mixiales</taxon>
        <taxon>Mixiaceae</taxon>
        <taxon>Mixia</taxon>
    </lineage>
</organism>
<reference evidence="9 10" key="1">
    <citation type="journal article" date="2011" name="J. Gen. Appl. Microbiol.">
        <title>Draft genome sequencing of the enigmatic basidiomycete Mixia osmundae.</title>
        <authorList>
            <person name="Nishida H."/>
            <person name="Nagatsuka Y."/>
            <person name="Sugiyama J."/>
        </authorList>
    </citation>
    <scope>NUCLEOTIDE SEQUENCE [LARGE SCALE GENOMIC DNA]</scope>
    <source>
        <strain evidence="10">CBS 9802 / IAM 14324 / JCM 22182 / KY 12970</strain>
    </source>
</reference>
<dbReference type="PANTHER" id="PTHR12297:SF3">
    <property type="entry name" value="HIG1 DOMAIN FAMILY MEMBER 1A"/>
    <property type="match status" value="1"/>
</dbReference>
<comment type="caution">
    <text evidence="9">The sequence shown here is derived from an EMBL/GenBank/DDBJ whole genome shotgun (WGS) entry which is preliminary data.</text>
</comment>
<evidence type="ECO:0000313" key="9">
    <source>
        <dbReference type="EMBL" id="GAA99325.1"/>
    </source>
</evidence>
<dbReference type="PROSITE" id="PS51503">
    <property type="entry name" value="HIG1"/>
    <property type="match status" value="1"/>
</dbReference>
<evidence type="ECO:0000256" key="1">
    <source>
        <dbReference type="ARBA" id="ARBA00004325"/>
    </source>
</evidence>
<name>G7E9K6_MIXOS</name>
<dbReference type="InterPro" id="IPR007667">
    <property type="entry name" value="Hypoxia_induced_domain"/>
</dbReference>
<gene>
    <name evidence="9" type="primary">Mo06020</name>
    <name evidence="9" type="ORF">E5Q_06020</name>
</gene>
<protein>
    <recommendedName>
        <fullName evidence="8">HIG1 domain-containing protein</fullName>
    </recommendedName>
</protein>
<dbReference type="InterPro" id="IPR050355">
    <property type="entry name" value="RCF1"/>
</dbReference>
<evidence type="ECO:0000256" key="6">
    <source>
        <dbReference type="SAM" id="MobiDB-lite"/>
    </source>
</evidence>
<dbReference type="OrthoDB" id="6604018at2759"/>
<dbReference type="InParanoid" id="G7E9K6"/>
<dbReference type="Pfam" id="PF04588">
    <property type="entry name" value="HIG_1_N"/>
    <property type="match status" value="1"/>
</dbReference>
<comment type="subcellular location">
    <subcellularLocation>
        <location evidence="1">Mitochondrion membrane</location>
    </subcellularLocation>
</comment>
<proteinExistence type="predicted"/>
<evidence type="ECO:0000256" key="2">
    <source>
        <dbReference type="ARBA" id="ARBA00022692"/>
    </source>
</evidence>
<evidence type="ECO:0000256" key="7">
    <source>
        <dbReference type="SAM" id="Phobius"/>
    </source>
</evidence>
<evidence type="ECO:0000256" key="4">
    <source>
        <dbReference type="ARBA" id="ARBA00023128"/>
    </source>
</evidence>
<feature type="transmembrane region" description="Helical" evidence="7">
    <location>
        <begin position="57"/>
        <end position="79"/>
    </location>
</feature>
<dbReference type="GO" id="GO:0031966">
    <property type="term" value="C:mitochondrial membrane"/>
    <property type="evidence" value="ECO:0007669"/>
    <property type="project" value="UniProtKB-SubCell"/>
</dbReference>
<feature type="domain" description="HIG1" evidence="8">
    <location>
        <begin position="1"/>
        <end position="89"/>
    </location>
</feature>
<reference evidence="9 10" key="2">
    <citation type="journal article" date="2012" name="Open Biol.">
        <title>Characteristics of nucleosomes and linker DNA regions on the genome of the basidiomycete Mixia osmundae revealed by mono- and dinucleosome mapping.</title>
        <authorList>
            <person name="Nishida H."/>
            <person name="Kondo S."/>
            <person name="Matsumoto T."/>
            <person name="Suzuki Y."/>
            <person name="Yoshikawa H."/>
            <person name="Taylor T.D."/>
            <person name="Sugiyama J."/>
        </authorList>
    </citation>
    <scope>NUCLEOTIDE SEQUENCE [LARGE SCALE GENOMIC DNA]</scope>
    <source>
        <strain evidence="10">CBS 9802 / IAM 14324 / JCM 22182 / KY 12970</strain>
    </source>
</reference>
<feature type="transmembrane region" description="Helical" evidence="7">
    <location>
        <begin position="26"/>
        <end position="45"/>
    </location>
</feature>
<keyword evidence="10" id="KW-1185">Reference proteome</keyword>
<evidence type="ECO:0000259" key="8">
    <source>
        <dbReference type="PROSITE" id="PS51503"/>
    </source>
</evidence>
<dbReference type="STRING" id="764103.G7E9K6"/>
<keyword evidence="4" id="KW-0496">Mitochondrion</keyword>
<dbReference type="HOGENOM" id="CLU_1740994_0_0_1"/>
<dbReference type="PANTHER" id="PTHR12297">
    <property type="entry name" value="HYPOXIA-INDUCBILE GENE 1 HIG1 -RELATED"/>
    <property type="match status" value="1"/>
</dbReference>
<evidence type="ECO:0000256" key="5">
    <source>
        <dbReference type="ARBA" id="ARBA00023136"/>
    </source>
</evidence>
<accession>G7E9K6</accession>
<dbReference type="GO" id="GO:0097250">
    <property type="term" value="P:mitochondrial respirasome assembly"/>
    <property type="evidence" value="ECO:0007669"/>
    <property type="project" value="TreeGrafter"/>
</dbReference>
<feature type="compositionally biased region" description="Low complexity" evidence="6">
    <location>
        <begin position="98"/>
        <end position="123"/>
    </location>
</feature>
<dbReference type="AlphaFoldDB" id="G7E9K6"/>
<dbReference type="RefSeq" id="XP_014568565.1">
    <property type="nucleotide sequence ID" value="XM_014713079.1"/>
</dbReference>
<keyword evidence="3 7" id="KW-1133">Transmembrane helix</keyword>
<dbReference type="Gene3D" id="6.10.140.1320">
    <property type="match status" value="1"/>
</dbReference>